<sequence length="59" mass="6365">MNLSLTKTTRASEAARSAHKRLTPLATVDAQEPRTRRSTGRVTEAHGRDAARAGFTSSI</sequence>
<keyword evidence="3" id="KW-1185">Reference proteome</keyword>
<organism evidence="2 3">
    <name type="scientific">Streptomyces neyagawaensis</name>
    <dbReference type="NCBI Taxonomy" id="42238"/>
    <lineage>
        <taxon>Bacteria</taxon>
        <taxon>Bacillati</taxon>
        <taxon>Actinomycetota</taxon>
        <taxon>Actinomycetes</taxon>
        <taxon>Kitasatosporales</taxon>
        <taxon>Streptomycetaceae</taxon>
        <taxon>Streptomyces</taxon>
    </lineage>
</organism>
<gene>
    <name evidence="2" type="ORF">ABZ931_00700</name>
</gene>
<dbReference type="EMBL" id="JBEYXT010000002">
    <property type="protein sequence ID" value="MEU6799531.1"/>
    <property type="molecule type" value="Genomic_DNA"/>
</dbReference>
<evidence type="ECO:0000256" key="1">
    <source>
        <dbReference type="SAM" id="MobiDB-lite"/>
    </source>
</evidence>
<accession>A0ABV3ASL2</accession>
<evidence type="ECO:0000313" key="3">
    <source>
        <dbReference type="Proteomes" id="UP001551189"/>
    </source>
</evidence>
<dbReference type="Proteomes" id="UP001551189">
    <property type="component" value="Unassembled WGS sequence"/>
</dbReference>
<proteinExistence type="predicted"/>
<reference evidence="2 3" key="1">
    <citation type="submission" date="2024-06" db="EMBL/GenBank/DDBJ databases">
        <title>The Natural Products Discovery Center: Release of the First 8490 Sequenced Strains for Exploring Actinobacteria Biosynthetic Diversity.</title>
        <authorList>
            <person name="Kalkreuter E."/>
            <person name="Kautsar S.A."/>
            <person name="Yang D."/>
            <person name="Bader C.D."/>
            <person name="Teijaro C.N."/>
            <person name="Fluegel L."/>
            <person name="Davis C.M."/>
            <person name="Simpson J.R."/>
            <person name="Lauterbach L."/>
            <person name="Steele A.D."/>
            <person name="Gui C."/>
            <person name="Meng S."/>
            <person name="Li G."/>
            <person name="Viehrig K."/>
            <person name="Ye F."/>
            <person name="Su P."/>
            <person name="Kiefer A.F."/>
            <person name="Nichols A."/>
            <person name="Cepeda A.J."/>
            <person name="Yan W."/>
            <person name="Fan B."/>
            <person name="Jiang Y."/>
            <person name="Adhikari A."/>
            <person name="Zheng C.-J."/>
            <person name="Schuster L."/>
            <person name="Cowan T.M."/>
            <person name="Smanski M.J."/>
            <person name="Chevrette M.G."/>
            <person name="De Carvalho L.P.S."/>
            <person name="Shen B."/>
        </authorList>
    </citation>
    <scope>NUCLEOTIDE SEQUENCE [LARGE SCALE GENOMIC DNA]</scope>
    <source>
        <strain evidence="2 3">NPDC046851</strain>
    </source>
</reference>
<evidence type="ECO:0000313" key="2">
    <source>
        <dbReference type="EMBL" id="MEU6799531.1"/>
    </source>
</evidence>
<dbReference type="RefSeq" id="WP_359689632.1">
    <property type="nucleotide sequence ID" value="NZ_JBEYXT010000002.1"/>
</dbReference>
<name>A0ABV3ASL2_9ACTN</name>
<protein>
    <recommendedName>
        <fullName evidence="4">FXSXX-COOH protein</fullName>
    </recommendedName>
</protein>
<feature type="compositionally biased region" description="Polar residues" evidence="1">
    <location>
        <begin position="1"/>
        <end position="11"/>
    </location>
</feature>
<comment type="caution">
    <text evidence="2">The sequence shown here is derived from an EMBL/GenBank/DDBJ whole genome shotgun (WGS) entry which is preliminary data.</text>
</comment>
<feature type="region of interest" description="Disordered" evidence="1">
    <location>
        <begin position="1"/>
        <end position="59"/>
    </location>
</feature>
<evidence type="ECO:0008006" key="4">
    <source>
        <dbReference type="Google" id="ProtNLM"/>
    </source>
</evidence>